<dbReference type="EMBL" id="QXGA01001177">
    <property type="protein sequence ID" value="KAE9126651.1"/>
    <property type="molecule type" value="Genomic_DNA"/>
</dbReference>
<evidence type="ECO:0000313" key="11">
    <source>
        <dbReference type="EMBL" id="KAE9326508.1"/>
    </source>
</evidence>
<evidence type="ECO:0000256" key="1">
    <source>
        <dbReference type="SAM" id="MobiDB-lite"/>
    </source>
</evidence>
<evidence type="ECO:0000313" key="21">
    <source>
        <dbReference type="Proteomes" id="UP000488956"/>
    </source>
</evidence>
<dbReference type="Proteomes" id="UP000440732">
    <property type="component" value="Unassembled WGS sequence"/>
</dbReference>
<feature type="compositionally biased region" description="Low complexity" evidence="1">
    <location>
        <begin position="52"/>
        <end position="68"/>
    </location>
</feature>
<evidence type="ECO:0000313" key="12">
    <source>
        <dbReference type="Proteomes" id="UP000429523"/>
    </source>
</evidence>
<evidence type="ECO:0000313" key="9">
    <source>
        <dbReference type="EMBL" id="KAE9209730.1"/>
    </source>
</evidence>
<evidence type="ECO:0000313" key="20">
    <source>
        <dbReference type="Proteomes" id="UP000486351"/>
    </source>
</evidence>
<dbReference type="Proteomes" id="UP000437068">
    <property type="component" value="Unassembled WGS sequence"/>
</dbReference>
<dbReference type="Proteomes" id="UP000486351">
    <property type="component" value="Unassembled WGS sequence"/>
</dbReference>
<evidence type="ECO:0008006" key="22">
    <source>
        <dbReference type="Google" id="ProtNLM"/>
    </source>
</evidence>
<dbReference type="Proteomes" id="UP000440367">
    <property type="component" value="Unassembled WGS sequence"/>
</dbReference>
<evidence type="ECO:0000313" key="4">
    <source>
        <dbReference type="EMBL" id="KAE9094166.1"/>
    </source>
</evidence>
<dbReference type="EMBL" id="QXFW01001202">
    <property type="protein sequence ID" value="KAE8994726.1"/>
    <property type="molecule type" value="Genomic_DNA"/>
</dbReference>
<evidence type="ECO:0000313" key="8">
    <source>
        <dbReference type="EMBL" id="KAE9208485.1"/>
    </source>
</evidence>
<evidence type="ECO:0000313" key="16">
    <source>
        <dbReference type="Proteomes" id="UP000440732"/>
    </source>
</evidence>
<name>A0A6A3ELS0_9STRA</name>
<dbReference type="Proteomes" id="UP000488956">
    <property type="component" value="Unassembled WGS sequence"/>
</dbReference>
<evidence type="ECO:0000313" key="5">
    <source>
        <dbReference type="EMBL" id="KAE9094295.1"/>
    </source>
</evidence>
<sequence>MVSSPIAPYDDGSSTESECYDKELLELAKEVQKTENDPNLAPNSAVSVKVEAVESTQTSSDFSSSAAVKSEDAAETKTKSTYNKCKRCRRKLPVVSEQEKSQVQQGKLPTKRCACCEEHFPLSKFSKSNGAPTRAIPRCRACTQAPPKIWQKLVKCPEYAEAVAAEMQQRKEENKKKRVNLPQWERKTVKQRYEEQFELRGGKTARARRLAHREEEKKKRLAAIRSKQNQSKKK</sequence>
<dbReference type="Proteomes" id="UP000433483">
    <property type="component" value="Unassembled WGS sequence"/>
</dbReference>
<evidence type="ECO:0000313" key="15">
    <source>
        <dbReference type="Proteomes" id="UP000440367"/>
    </source>
</evidence>
<evidence type="ECO:0000313" key="17">
    <source>
        <dbReference type="Proteomes" id="UP000441208"/>
    </source>
</evidence>
<evidence type="ECO:0000313" key="13">
    <source>
        <dbReference type="Proteomes" id="UP000433483"/>
    </source>
</evidence>
<evidence type="ECO:0000313" key="14">
    <source>
        <dbReference type="Proteomes" id="UP000437068"/>
    </source>
</evidence>
<dbReference type="Proteomes" id="UP000441208">
    <property type="component" value="Unassembled WGS sequence"/>
</dbReference>
<dbReference type="Proteomes" id="UP000460718">
    <property type="component" value="Unassembled WGS sequence"/>
</dbReference>
<evidence type="ECO:0000313" key="6">
    <source>
        <dbReference type="EMBL" id="KAE9126651.1"/>
    </source>
</evidence>
<comment type="caution">
    <text evidence="2">The sequence shown here is derived from an EMBL/GenBank/DDBJ whole genome shotgun (WGS) entry which is preliminary data.</text>
</comment>
<dbReference type="OrthoDB" id="106119at2759"/>
<dbReference type="EMBL" id="QXGC01001208">
    <property type="protein sequence ID" value="KAE9208485.1"/>
    <property type="molecule type" value="Genomic_DNA"/>
</dbReference>
<dbReference type="EMBL" id="QXGD01001287">
    <property type="protein sequence ID" value="KAE9209730.1"/>
    <property type="molecule type" value="Genomic_DNA"/>
</dbReference>
<dbReference type="EMBL" id="QXGE01001211">
    <property type="protein sequence ID" value="KAE9296012.1"/>
    <property type="molecule type" value="Genomic_DNA"/>
</dbReference>
<evidence type="ECO:0000313" key="7">
    <source>
        <dbReference type="EMBL" id="KAE9194227.1"/>
    </source>
</evidence>
<dbReference type="AlphaFoldDB" id="A0A6A3ELS0"/>
<dbReference type="EMBL" id="QXGF01001295">
    <property type="protein sequence ID" value="KAE8931038.1"/>
    <property type="molecule type" value="Genomic_DNA"/>
</dbReference>
<feature type="region of interest" description="Disordered" evidence="1">
    <location>
        <begin position="52"/>
        <end position="77"/>
    </location>
</feature>
<evidence type="ECO:0000313" key="19">
    <source>
        <dbReference type="Proteomes" id="UP000476176"/>
    </source>
</evidence>
<dbReference type="EMBL" id="QXFZ01001232">
    <property type="protein sequence ID" value="KAE9094295.1"/>
    <property type="molecule type" value="Genomic_DNA"/>
</dbReference>
<dbReference type="EMBL" id="QXGB01001246">
    <property type="protein sequence ID" value="KAE9194227.1"/>
    <property type="molecule type" value="Genomic_DNA"/>
</dbReference>
<organism evidence="2 12">
    <name type="scientific">Phytophthora fragariae</name>
    <dbReference type="NCBI Taxonomy" id="53985"/>
    <lineage>
        <taxon>Eukaryota</taxon>
        <taxon>Sar</taxon>
        <taxon>Stramenopiles</taxon>
        <taxon>Oomycota</taxon>
        <taxon>Peronosporomycetes</taxon>
        <taxon>Peronosporales</taxon>
        <taxon>Peronosporaceae</taxon>
        <taxon>Phytophthora</taxon>
    </lineage>
</organism>
<accession>A0A6A3ELS0</accession>
<dbReference type="EMBL" id="QXFX01001227">
    <property type="protein sequence ID" value="KAE9094166.1"/>
    <property type="molecule type" value="Genomic_DNA"/>
</dbReference>
<gene>
    <name evidence="10" type="ORF">PF001_g17061</name>
    <name evidence="9" type="ORF">PF002_g19021</name>
    <name evidence="8" type="ORF">PF004_g16745</name>
    <name evidence="7" type="ORF">PF005_g17774</name>
    <name evidence="6" type="ORF">PF006_g16678</name>
    <name evidence="5" type="ORF">PF007_g17807</name>
    <name evidence="11" type="ORF">PF008_g16626</name>
    <name evidence="2" type="ORF">PF009_g18888</name>
    <name evidence="4" type="ORF">PF010_g17211</name>
    <name evidence="3" type="ORF">PF011_g16618</name>
</gene>
<proteinExistence type="predicted"/>
<evidence type="ECO:0000313" key="18">
    <source>
        <dbReference type="Proteomes" id="UP000460718"/>
    </source>
</evidence>
<dbReference type="Proteomes" id="UP000429523">
    <property type="component" value="Unassembled WGS sequence"/>
</dbReference>
<feature type="region of interest" description="Disordered" evidence="1">
    <location>
        <begin position="200"/>
        <end position="234"/>
    </location>
</feature>
<evidence type="ECO:0000313" key="2">
    <source>
        <dbReference type="EMBL" id="KAE8931038.1"/>
    </source>
</evidence>
<reference evidence="12 13" key="1">
    <citation type="submission" date="2018-08" db="EMBL/GenBank/DDBJ databases">
        <title>Genomic investigation of the strawberry pathogen Phytophthora fragariae indicates pathogenicity is determined by transcriptional variation in three key races.</title>
        <authorList>
            <person name="Adams T.M."/>
            <person name="Armitage A.D."/>
            <person name="Sobczyk M.K."/>
            <person name="Bates H.J."/>
            <person name="Dunwell J.M."/>
            <person name="Nellist C.F."/>
            <person name="Harrison R.J."/>
        </authorList>
    </citation>
    <scope>NUCLEOTIDE SEQUENCE [LARGE SCALE GENOMIC DNA]</scope>
    <source>
        <strain evidence="10 14">A4</strain>
        <strain evidence="9 15">BC-1</strain>
        <strain evidence="8 19">BC-23</strain>
        <strain evidence="7 13">NOV-27</strain>
        <strain evidence="6 16">NOV-5</strain>
        <strain evidence="5 17">NOV-71</strain>
        <strain evidence="11 20">NOV-77</strain>
        <strain evidence="2 12">NOV-9</strain>
        <strain evidence="4 21">ONT-3</strain>
        <strain evidence="3 18">SCRP245</strain>
    </source>
</reference>
<dbReference type="Proteomes" id="UP000476176">
    <property type="component" value="Unassembled WGS sequence"/>
</dbReference>
<keyword evidence="13" id="KW-1185">Reference proteome</keyword>
<protein>
    <recommendedName>
        <fullName evidence="22">Stc1 domain-containing protein</fullName>
    </recommendedName>
</protein>
<evidence type="ECO:0000313" key="3">
    <source>
        <dbReference type="EMBL" id="KAE8994726.1"/>
    </source>
</evidence>
<dbReference type="EMBL" id="QXFY01001153">
    <property type="protein sequence ID" value="KAE9326508.1"/>
    <property type="molecule type" value="Genomic_DNA"/>
</dbReference>
<evidence type="ECO:0000313" key="10">
    <source>
        <dbReference type="EMBL" id="KAE9296012.1"/>
    </source>
</evidence>